<dbReference type="OrthoDB" id="276514at2759"/>
<gene>
    <name evidence="2" type="ORF">BSAL_02945</name>
</gene>
<sequence>MAVYSDPIAYSHDMAYHYHRITKVMRPSKSNCEDSNDSLEIVKLHPK</sequence>
<reference evidence="3" key="1">
    <citation type="submission" date="2015-09" db="EMBL/GenBank/DDBJ databases">
        <authorList>
            <consortium name="Pathogen Informatics"/>
        </authorList>
    </citation>
    <scope>NUCLEOTIDE SEQUENCE [LARGE SCALE GENOMIC DNA]</scope>
    <source>
        <strain evidence="3">Lake Konstanz</strain>
    </source>
</reference>
<organism evidence="2 3">
    <name type="scientific">Bodo saltans</name>
    <name type="common">Flagellated protozoan</name>
    <dbReference type="NCBI Taxonomy" id="75058"/>
    <lineage>
        <taxon>Eukaryota</taxon>
        <taxon>Discoba</taxon>
        <taxon>Euglenozoa</taxon>
        <taxon>Kinetoplastea</taxon>
        <taxon>Metakinetoplastina</taxon>
        <taxon>Eubodonida</taxon>
        <taxon>Bodonidae</taxon>
        <taxon>Bodo</taxon>
    </lineage>
</organism>
<protein>
    <submittedName>
        <fullName evidence="2">Uncharacterized protein</fullName>
    </submittedName>
</protein>
<name>A0A0S4JS57_BODSA</name>
<evidence type="ECO:0000313" key="2">
    <source>
        <dbReference type="EMBL" id="CUG93053.1"/>
    </source>
</evidence>
<proteinExistence type="predicted"/>
<accession>A0A0S4JS57</accession>
<dbReference type="Proteomes" id="UP000051952">
    <property type="component" value="Unassembled WGS sequence"/>
</dbReference>
<dbReference type="AlphaFoldDB" id="A0A0S4JS57"/>
<evidence type="ECO:0000313" key="3">
    <source>
        <dbReference type="Proteomes" id="UP000051952"/>
    </source>
</evidence>
<feature type="region of interest" description="Disordered" evidence="1">
    <location>
        <begin position="27"/>
        <end position="47"/>
    </location>
</feature>
<dbReference type="VEuPathDB" id="TriTrypDB:BSAL_02945"/>
<evidence type="ECO:0000256" key="1">
    <source>
        <dbReference type="SAM" id="MobiDB-lite"/>
    </source>
</evidence>
<dbReference type="EMBL" id="CYKH01002114">
    <property type="protein sequence ID" value="CUG93053.1"/>
    <property type="molecule type" value="Genomic_DNA"/>
</dbReference>
<keyword evidence="3" id="KW-1185">Reference proteome</keyword>